<dbReference type="GO" id="GO:0005634">
    <property type="term" value="C:nucleus"/>
    <property type="evidence" value="ECO:0007669"/>
    <property type="project" value="TreeGrafter"/>
</dbReference>
<dbReference type="GO" id="GO:0043027">
    <property type="term" value="F:cysteine-type endopeptidase inhibitor activity involved in apoptotic process"/>
    <property type="evidence" value="ECO:0007669"/>
    <property type="project" value="TreeGrafter"/>
</dbReference>
<dbReference type="Pfam" id="PF00653">
    <property type="entry name" value="BIR"/>
    <property type="match status" value="2"/>
</dbReference>
<dbReference type="Proteomes" id="UP000593567">
    <property type="component" value="Unassembled WGS sequence"/>
</dbReference>
<dbReference type="SUPFAM" id="SSF57924">
    <property type="entry name" value="Inhibitor of apoptosis (IAP) repeat"/>
    <property type="match status" value="2"/>
</dbReference>
<comment type="caution">
    <text evidence="1">The sequence shown here is derived from an EMBL/GenBank/DDBJ whole genome shotgun (WGS) entry which is preliminary data.</text>
</comment>
<dbReference type="EMBL" id="VXIV02001854">
    <property type="protein sequence ID" value="KAF6029118.1"/>
    <property type="molecule type" value="Genomic_DNA"/>
</dbReference>
<dbReference type="GO" id="GO:0005737">
    <property type="term" value="C:cytoplasm"/>
    <property type="evidence" value="ECO:0007669"/>
    <property type="project" value="TreeGrafter"/>
</dbReference>
<dbReference type="SMART" id="SM00238">
    <property type="entry name" value="BIR"/>
    <property type="match status" value="2"/>
</dbReference>
<name>A0A7J7JUR8_BUGNE</name>
<accession>A0A7J7JUR8</accession>
<dbReference type="CDD" id="cd00022">
    <property type="entry name" value="BIR"/>
    <property type="match status" value="2"/>
</dbReference>
<evidence type="ECO:0000313" key="2">
    <source>
        <dbReference type="Proteomes" id="UP000593567"/>
    </source>
</evidence>
<reference evidence="1" key="1">
    <citation type="submission" date="2020-06" db="EMBL/GenBank/DDBJ databases">
        <title>Draft genome of Bugula neritina, a colonial animal packing powerful symbionts and potential medicines.</title>
        <authorList>
            <person name="Rayko M."/>
        </authorList>
    </citation>
    <scope>NUCLEOTIDE SEQUENCE [LARGE SCALE GENOMIC DNA]</scope>
    <source>
        <strain evidence="1">Kwan_BN1</strain>
    </source>
</reference>
<dbReference type="InterPro" id="IPR050784">
    <property type="entry name" value="IAP"/>
</dbReference>
<sequence length="352" mass="40514">MASHSTQSSNPVLREDQYLEFEEVVGVSVEHLTRFSTENFSNYVYALNYTQIAFVMLYELFRIKTFLNPYWPHLSSANLRTIRMAKAGFYFEGVGDKVRCAFCQKTKEAWKLTDIPELEHRNLRENCRFILGKPCGNITFEAHCLLRYSHLENVTMFGPHLSHLNANDLVSSYDMNSLGISTCMPVEPYYAVLSHRIQTFLAKRWPRNRFSFEELAKAGFYFTGKLDCVACYFCSATLKRWNEKDDPWERHAQINPLCPHLINNRPDIIDLILTKSNQSQPVLCMRCLTVHPADVQAASHIGLPCGHLIYCKRCTAEIFDSCDTPFYNNSISISCPISSCSKFLTDISRVYL</sequence>
<evidence type="ECO:0000313" key="1">
    <source>
        <dbReference type="EMBL" id="KAF6029118.1"/>
    </source>
</evidence>
<gene>
    <name evidence="1" type="ORF">EB796_012566</name>
</gene>
<dbReference type="PANTHER" id="PTHR10044">
    <property type="entry name" value="INHIBITOR OF APOPTOSIS"/>
    <property type="match status" value="1"/>
</dbReference>
<keyword evidence="2" id="KW-1185">Reference proteome</keyword>
<protein>
    <submittedName>
        <fullName evidence="1">IAP1</fullName>
    </submittedName>
</protein>
<dbReference type="OrthoDB" id="4034597at2759"/>
<dbReference type="GO" id="GO:0043066">
    <property type="term" value="P:negative regulation of apoptotic process"/>
    <property type="evidence" value="ECO:0007669"/>
    <property type="project" value="TreeGrafter"/>
</dbReference>
<organism evidence="1 2">
    <name type="scientific">Bugula neritina</name>
    <name type="common">Brown bryozoan</name>
    <name type="synonym">Sertularia neritina</name>
    <dbReference type="NCBI Taxonomy" id="10212"/>
    <lineage>
        <taxon>Eukaryota</taxon>
        <taxon>Metazoa</taxon>
        <taxon>Spiralia</taxon>
        <taxon>Lophotrochozoa</taxon>
        <taxon>Bryozoa</taxon>
        <taxon>Gymnolaemata</taxon>
        <taxon>Cheilostomatida</taxon>
        <taxon>Flustrina</taxon>
        <taxon>Buguloidea</taxon>
        <taxon>Bugulidae</taxon>
        <taxon>Bugula</taxon>
    </lineage>
</organism>
<dbReference type="PANTHER" id="PTHR10044:SF139">
    <property type="entry name" value="DEATH-ASSOCIATED INHIBITOR OF APOPTOSIS 2"/>
    <property type="match status" value="1"/>
</dbReference>
<dbReference type="Gene3D" id="1.10.1170.10">
    <property type="entry name" value="Inhibitor Of Apoptosis Protein (2mihbC-IAP-1), Chain A"/>
    <property type="match status" value="2"/>
</dbReference>
<proteinExistence type="predicted"/>
<dbReference type="GO" id="GO:0051726">
    <property type="term" value="P:regulation of cell cycle"/>
    <property type="evidence" value="ECO:0007669"/>
    <property type="project" value="TreeGrafter"/>
</dbReference>
<dbReference type="InterPro" id="IPR001370">
    <property type="entry name" value="BIR_rpt"/>
</dbReference>
<dbReference type="AlphaFoldDB" id="A0A7J7JUR8"/>
<dbReference type="PROSITE" id="PS50143">
    <property type="entry name" value="BIR_REPEAT_2"/>
    <property type="match status" value="2"/>
</dbReference>